<dbReference type="AlphaFoldDB" id="A0A381QBH8"/>
<gene>
    <name evidence="10" type="ORF">METZ01_LOCUS27867</name>
</gene>
<keyword evidence="5 8" id="KW-0812">Transmembrane</keyword>
<dbReference type="InterPro" id="IPR007387">
    <property type="entry name" value="TRAP_DctQ"/>
</dbReference>
<feature type="transmembrane region" description="Helical" evidence="8">
    <location>
        <begin position="22"/>
        <end position="44"/>
    </location>
</feature>
<evidence type="ECO:0000259" key="9">
    <source>
        <dbReference type="Pfam" id="PF04290"/>
    </source>
</evidence>
<protein>
    <recommendedName>
        <fullName evidence="9">Tripartite ATP-independent periplasmic transporters DctQ component domain-containing protein</fullName>
    </recommendedName>
</protein>
<feature type="transmembrane region" description="Helical" evidence="8">
    <location>
        <begin position="92"/>
        <end position="118"/>
    </location>
</feature>
<evidence type="ECO:0000256" key="2">
    <source>
        <dbReference type="ARBA" id="ARBA00022448"/>
    </source>
</evidence>
<dbReference type="PANTHER" id="PTHR35011:SF4">
    <property type="entry name" value="SLL1102 PROTEIN"/>
    <property type="match status" value="1"/>
</dbReference>
<evidence type="ECO:0000256" key="6">
    <source>
        <dbReference type="ARBA" id="ARBA00022989"/>
    </source>
</evidence>
<evidence type="ECO:0000256" key="5">
    <source>
        <dbReference type="ARBA" id="ARBA00022692"/>
    </source>
</evidence>
<keyword evidence="2" id="KW-0813">Transport</keyword>
<comment type="subcellular location">
    <subcellularLocation>
        <location evidence="1">Cell inner membrane</location>
        <topology evidence="1">Multi-pass membrane protein</topology>
    </subcellularLocation>
</comment>
<keyword evidence="7 8" id="KW-0472">Membrane</keyword>
<evidence type="ECO:0000256" key="7">
    <source>
        <dbReference type="ARBA" id="ARBA00023136"/>
    </source>
</evidence>
<name>A0A381QBH8_9ZZZZ</name>
<dbReference type="Pfam" id="PF04290">
    <property type="entry name" value="DctQ"/>
    <property type="match status" value="1"/>
</dbReference>
<proteinExistence type="predicted"/>
<dbReference type="InterPro" id="IPR055348">
    <property type="entry name" value="DctQ"/>
</dbReference>
<organism evidence="10">
    <name type="scientific">marine metagenome</name>
    <dbReference type="NCBI Taxonomy" id="408172"/>
    <lineage>
        <taxon>unclassified sequences</taxon>
        <taxon>metagenomes</taxon>
        <taxon>ecological metagenomes</taxon>
    </lineage>
</organism>
<dbReference type="EMBL" id="UINC01001230">
    <property type="protein sequence ID" value="SUZ75013.1"/>
    <property type="molecule type" value="Genomic_DNA"/>
</dbReference>
<reference evidence="10" key="1">
    <citation type="submission" date="2018-05" db="EMBL/GenBank/DDBJ databases">
        <authorList>
            <person name="Lanie J.A."/>
            <person name="Ng W.-L."/>
            <person name="Kazmierczak K.M."/>
            <person name="Andrzejewski T.M."/>
            <person name="Davidsen T.M."/>
            <person name="Wayne K.J."/>
            <person name="Tettelin H."/>
            <person name="Glass J.I."/>
            <person name="Rusch D."/>
            <person name="Podicherti R."/>
            <person name="Tsui H.-C.T."/>
            <person name="Winkler M.E."/>
        </authorList>
    </citation>
    <scope>NUCLEOTIDE SEQUENCE</scope>
</reference>
<evidence type="ECO:0000256" key="8">
    <source>
        <dbReference type="SAM" id="Phobius"/>
    </source>
</evidence>
<evidence type="ECO:0000256" key="3">
    <source>
        <dbReference type="ARBA" id="ARBA00022475"/>
    </source>
</evidence>
<evidence type="ECO:0000256" key="4">
    <source>
        <dbReference type="ARBA" id="ARBA00022519"/>
    </source>
</evidence>
<dbReference type="GO" id="GO:0005886">
    <property type="term" value="C:plasma membrane"/>
    <property type="evidence" value="ECO:0007669"/>
    <property type="project" value="UniProtKB-SubCell"/>
</dbReference>
<accession>A0A381QBH8</accession>
<dbReference type="PANTHER" id="PTHR35011">
    <property type="entry name" value="2,3-DIKETO-L-GULONATE TRAP TRANSPORTER SMALL PERMEASE PROTEIN YIAM"/>
    <property type="match status" value="1"/>
</dbReference>
<evidence type="ECO:0000313" key="10">
    <source>
        <dbReference type="EMBL" id="SUZ75013.1"/>
    </source>
</evidence>
<sequence length="171" mass="19775">MINDMKKYSDAIDKISISSGKIISWLTIFMVITTLAIVVLRYVFGWGFIWLQEILVWMHAAVFMLGAAYTLQQEEHVRVDIFYRDLDTKKRAWINIFGVTLFLLPLCFMFFLEAWNYVTSSWLLKEISRNTGGLPYPAIPVLKSMLLLMPLGLMIQGISLFLKSLIAIRKN</sequence>
<keyword evidence="6 8" id="KW-1133">Transmembrane helix</keyword>
<feature type="domain" description="Tripartite ATP-independent periplasmic transporters DctQ component" evidence="9">
    <location>
        <begin position="30"/>
        <end position="141"/>
    </location>
</feature>
<feature type="transmembrane region" description="Helical" evidence="8">
    <location>
        <begin position="138"/>
        <end position="162"/>
    </location>
</feature>
<feature type="transmembrane region" description="Helical" evidence="8">
    <location>
        <begin position="50"/>
        <end position="71"/>
    </location>
</feature>
<evidence type="ECO:0000256" key="1">
    <source>
        <dbReference type="ARBA" id="ARBA00004429"/>
    </source>
</evidence>
<keyword evidence="3" id="KW-1003">Cell membrane</keyword>
<keyword evidence="4" id="KW-0997">Cell inner membrane</keyword>